<dbReference type="InterPro" id="IPR043773">
    <property type="entry name" value="JetA"/>
</dbReference>
<proteinExistence type="predicted"/>
<dbReference type="AlphaFoldDB" id="A0A8J7SK84"/>
<keyword evidence="2" id="KW-1185">Reference proteome</keyword>
<dbReference type="Pfam" id="PF18982">
    <property type="entry name" value="JetA"/>
    <property type="match status" value="1"/>
</dbReference>
<organism evidence="1 2">
    <name type="scientific">Persicirhabdus sediminis</name>
    <dbReference type="NCBI Taxonomy" id="454144"/>
    <lineage>
        <taxon>Bacteria</taxon>
        <taxon>Pseudomonadati</taxon>
        <taxon>Verrucomicrobiota</taxon>
        <taxon>Verrucomicrobiia</taxon>
        <taxon>Verrucomicrobiales</taxon>
        <taxon>Verrucomicrobiaceae</taxon>
        <taxon>Persicirhabdus</taxon>
    </lineage>
</organism>
<reference evidence="1" key="1">
    <citation type="submission" date="2021-01" db="EMBL/GenBank/DDBJ databases">
        <title>Modified the classification status of verrucomicrobia.</title>
        <authorList>
            <person name="Feng X."/>
        </authorList>
    </citation>
    <scope>NUCLEOTIDE SEQUENCE</scope>
    <source>
        <strain evidence="1">_KCTC 22039</strain>
    </source>
</reference>
<evidence type="ECO:0000313" key="2">
    <source>
        <dbReference type="Proteomes" id="UP000624703"/>
    </source>
</evidence>
<gene>
    <name evidence="1" type="ORF">JIN82_10475</name>
</gene>
<sequence length="444" mass="50594">MNLIEETQRRRHGEGLTRAELMLICESVLDEAGAEETAHIEGDEESGKLTASEMLRQMLQSQWLEEPRRSDYQRVYYLDSRAELMLDFLRRIAFPEKVTFTDKLHLACTRLQDETAFTDHPLSDLEACLDNLRYGLQELRAVQQGVAQLTQRQLKSDSIKENLDVLYNDFSENIGQRCYRQLVALDLPLRLPVVTEALQDIAANPQVLARMESELAQRRPDLLPGQVASEVAKNMQEALDLLNCVEPQSDAVDRRAAEFARRSFARFRYLQEVSSGRRSEVRELFESVNALCEGAKMADLPDELDLPELRLPSVGLLSGLDSLNLPRSVHHKGERQPLEDFDDYDDQMYAVDEMSDSINSSLTSLRANRYYRTLQVPVEGMSSALIDASEEEWLLETIGLLLHSDTADCEYTIDSPREENVTPPVDELGDYAVDRFEIHPKARP</sequence>
<name>A0A8J7SK84_9BACT</name>
<comment type="caution">
    <text evidence="1">The sequence shown here is derived from an EMBL/GenBank/DDBJ whole genome shotgun (WGS) entry which is preliminary data.</text>
</comment>
<dbReference type="Proteomes" id="UP000624703">
    <property type="component" value="Unassembled WGS sequence"/>
</dbReference>
<dbReference type="EMBL" id="JAENIM010000039">
    <property type="protein sequence ID" value="MBK1791576.1"/>
    <property type="molecule type" value="Genomic_DNA"/>
</dbReference>
<protein>
    <submittedName>
        <fullName evidence="1">Uncharacterized protein</fullName>
    </submittedName>
</protein>
<accession>A0A8J7SK84</accession>
<evidence type="ECO:0000313" key="1">
    <source>
        <dbReference type="EMBL" id="MBK1791576.1"/>
    </source>
</evidence>